<feature type="transmembrane region" description="Helical" evidence="1">
    <location>
        <begin position="66"/>
        <end position="87"/>
    </location>
</feature>
<name>A0ABY5I661_9FIRM</name>
<sequence length="175" mass="20355">MFNAFQSVVLLMIIMRTCTVREAGIFSFSFSNASLLLLIANFGVRSYQVTDREHIYSFNQYFSLRIITYSLMIISAFIFVFFSYGLSFELDRVSIIILMCLIKGIDSIEDVFYGYYQNLERLDIGAKCQCLRYIITIFFYSCFLIIFKNLLIATILTLIISIITMAFLLKSLIPW</sequence>
<keyword evidence="1" id="KW-0812">Transmembrane</keyword>
<feature type="transmembrane region" description="Helical" evidence="1">
    <location>
        <begin position="137"/>
        <end position="169"/>
    </location>
</feature>
<organism evidence="2 3">
    <name type="scientific">Allocoprobacillus halotolerans</name>
    <dbReference type="NCBI Taxonomy" id="2944914"/>
    <lineage>
        <taxon>Bacteria</taxon>
        <taxon>Bacillati</taxon>
        <taxon>Bacillota</taxon>
        <taxon>Erysipelotrichia</taxon>
        <taxon>Erysipelotrichales</taxon>
        <taxon>Erysipelotrichaceae</taxon>
        <taxon>Allocoprobacillus</taxon>
    </lineage>
</organism>
<gene>
    <name evidence="2" type="ORF">NMU03_10550</name>
</gene>
<feature type="transmembrane region" description="Helical" evidence="1">
    <location>
        <begin position="25"/>
        <end position="45"/>
    </location>
</feature>
<protein>
    <submittedName>
        <fullName evidence="2">Uncharacterized protein</fullName>
    </submittedName>
</protein>
<evidence type="ECO:0000313" key="3">
    <source>
        <dbReference type="Proteomes" id="UP001060112"/>
    </source>
</evidence>
<dbReference type="EMBL" id="CP101620">
    <property type="protein sequence ID" value="UTY40842.1"/>
    <property type="molecule type" value="Genomic_DNA"/>
</dbReference>
<reference evidence="2" key="1">
    <citation type="submission" date="2022-07" db="EMBL/GenBank/DDBJ databases">
        <title>Faecal culturing of patients with breast cancer.</title>
        <authorList>
            <person name="Teng N.M.Y."/>
            <person name="Kiu R."/>
            <person name="Evans R."/>
            <person name="Baker D.J."/>
            <person name="Zenner C."/>
            <person name="Robinson S.D."/>
            <person name="Hall L.J."/>
        </authorList>
    </citation>
    <scope>NUCLEOTIDE SEQUENCE</scope>
    <source>
        <strain evidence="2">LH1062</strain>
    </source>
</reference>
<keyword evidence="1" id="KW-1133">Transmembrane helix</keyword>
<evidence type="ECO:0000256" key="1">
    <source>
        <dbReference type="SAM" id="Phobius"/>
    </source>
</evidence>
<keyword evidence="1" id="KW-0472">Membrane</keyword>
<evidence type="ECO:0000313" key="2">
    <source>
        <dbReference type="EMBL" id="UTY40842.1"/>
    </source>
</evidence>
<proteinExistence type="predicted"/>
<accession>A0ABY5I661</accession>
<dbReference type="Proteomes" id="UP001060112">
    <property type="component" value="Chromosome"/>
</dbReference>
<keyword evidence="3" id="KW-1185">Reference proteome</keyword>